<proteinExistence type="predicted"/>
<comment type="caution">
    <text evidence="2">The sequence shown here is derived from an EMBL/GenBank/DDBJ whole genome shotgun (WGS) entry which is preliminary data.</text>
</comment>
<evidence type="ECO:0000256" key="1">
    <source>
        <dbReference type="SAM" id="Phobius"/>
    </source>
</evidence>
<feature type="transmembrane region" description="Helical" evidence="1">
    <location>
        <begin position="49"/>
        <end position="69"/>
    </location>
</feature>
<dbReference type="Proteomes" id="UP000641932">
    <property type="component" value="Unassembled WGS sequence"/>
</dbReference>
<gene>
    <name evidence="2" type="ORF">GCM10012280_39760</name>
</gene>
<dbReference type="EMBL" id="BMMS01000016">
    <property type="protein sequence ID" value="GGO91567.1"/>
    <property type="molecule type" value="Genomic_DNA"/>
</dbReference>
<dbReference type="AlphaFoldDB" id="A0A918DZZ2"/>
<keyword evidence="1" id="KW-0472">Membrane</keyword>
<organism evidence="2 3">
    <name type="scientific">Wenjunlia tyrosinilytica</name>
    <dbReference type="NCBI Taxonomy" id="1544741"/>
    <lineage>
        <taxon>Bacteria</taxon>
        <taxon>Bacillati</taxon>
        <taxon>Actinomycetota</taxon>
        <taxon>Actinomycetes</taxon>
        <taxon>Kitasatosporales</taxon>
        <taxon>Streptomycetaceae</taxon>
        <taxon>Wenjunlia</taxon>
    </lineage>
</organism>
<name>A0A918DZZ2_9ACTN</name>
<protein>
    <submittedName>
        <fullName evidence="2">Uncharacterized protein</fullName>
    </submittedName>
</protein>
<keyword evidence="1" id="KW-0812">Transmembrane</keyword>
<reference evidence="2" key="1">
    <citation type="journal article" date="2014" name="Int. J. Syst. Evol. Microbiol.">
        <title>Complete genome sequence of Corynebacterium casei LMG S-19264T (=DSM 44701T), isolated from a smear-ripened cheese.</title>
        <authorList>
            <consortium name="US DOE Joint Genome Institute (JGI-PGF)"/>
            <person name="Walter F."/>
            <person name="Albersmeier A."/>
            <person name="Kalinowski J."/>
            <person name="Ruckert C."/>
        </authorList>
    </citation>
    <scope>NUCLEOTIDE SEQUENCE</scope>
    <source>
        <strain evidence="2">CGMCC 4.7201</strain>
    </source>
</reference>
<feature type="transmembrane region" description="Helical" evidence="1">
    <location>
        <begin position="21"/>
        <end position="43"/>
    </location>
</feature>
<evidence type="ECO:0000313" key="3">
    <source>
        <dbReference type="Proteomes" id="UP000641932"/>
    </source>
</evidence>
<keyword evidence="3" id="KW-1185">Reference proteome</keyword>
<reference evidence="2" key="2">
    <citation type="submission" date="2020-09" db="EMBL/GenBank/DDBJ databases">
        <authorList>
            <person name="Sun Q."/>
            <person name="Zhou Y."/>
        </authorList>
    </citation>
    <scope>NUCLEOTIDE SEQUENCE</scope>
    <source>
        <strain evidence="2">CGMCC 4.7201</strain>
    </source>
</reference>
<sequence>MRGLPCSRAPRRRGLPGARELLIRVAVAIPAVVWWGALLRLLIRPEDSGPLVSAVATAGWSLGVIPVHCTLKRRPLRRRGARGGNGAQAGAAVAEAGGDIVGAGRAGRAGAVALEVEGAGSGHGRPPGHRRWCRL</sequence>
<accession>A0A918DZZ2</accession>
<keyword evidence="1" id="KW-1133">Transmembrane helix</keyword>
<evidence type="ECO:0000313" key="2">
    <source>
        <dbReference type="EMBL" id="GGO91567.1"/>
    </source>
</evidence>